<dbReference type="EMBL" id="GGEC01064165">
    <property type="protein sequence ID" value="MBX44649.1"/>
    <property type="molecule type" value="Transcribed_RNA"/>
</dbReference>
<protein>
    <submittedName>
        <fullName evidence="1">Uncharacterized protein</fullName>
    </submittedName>
</protein>
<evidence type="ECO:0000313" key="1">
    <source>
        <dbReference type="EMBL" id="MBX44649.1"/>
    </source>
</evidence>
<accession>A0A2P2NQ88</accession>
<organism evidence="1">
    <name type="scientific">Rhizophora mucronata</name>
    <name type="common">Asiatic mangrove</name>
    <dbReference type="NCBI Taxonomy" id="61149"/>
    <lineage>
        <taxon>Eukaryota</taxon>
        <taxon>Viridiplantae</taxon>
        <taxon>Streptophyta</taxon>
        <taxon>Embryophyta</taxon>
        <taxon>Tracheophyta</taxon>
        <taxon>Spermatophyta</taxon>
        <taxon>Magnoliopsida</taxon>
        <taxon>eudicotyledons</taxon>
        <taxon>Gunneridae</taxon>
        <taxon>Pentapetalae</taxon>
        <taxon>rosids</taxon>
        <taxon>fabids</taxon>
        <taxon>Malpighiales</taxon>
        <taxon>Rhizophoraceae</taxon>
        <taxon>Rhizophora</taxon>
    </lineage>
</organism>
<reference evidence="1" key="1">
    <citation type="submission" date="2018-02" db="EMBL/GenBank/DDBJ databases">
        <title>Rhizophora mucronata_Transcriptome.</title>
        <authorList>
            <person name="Meera S.P."/>
            <person name="Sreeshan A."/>
            <person name="Augustine A."/>
        </authorList>
    </citation>
    <scope>NUCLEOTIDE SEQUENCE</scope>
    <source>
        <tissue evidence="1">Leaf</tissue>
    </source>
</reference>
<dbReference type="AlphaFoldDB" id="A0A2P2NQ88"/>
<sequence length="38" mass="4283">MKIYLKNLVFGAALLAVGYDLSEKESPVDNTILWTIKQ</sequence>
<name>A0A2P2NQ88_RHIMU</name>
<proteinExistence type="predicted"/>